<dbReference type="Proteomes" id="UP000596661">
    <property type="component" value="Chromosome 3"/>
</dbReference>
<dbReference type="Pfam" id="PF00078">
    <property type="entry name" value="RVT_1"/>
    <property type="match status" value="1"/>
</dbReference>
<dbReference type="InterPro" id="IPR000477">
    <property type="entry name" value="RT_dom"/>
</dbReference>
<dbReference type="InterPro" id="IPR043128">
    <property type="entry name" value="Rev_trsase/Diguanyl_cyclase"/>
</dbReference>
<dbReference type="Gene3D" id="3.30.70.270">
    <property type="match status" value="1"/>
</dbReference>
<keyword evidence="3" id="KW-1185">Reference proteome</keyword>
<proteinExistence type="predicted"/>
<dbReference type="PANTHER" id="PTHR24559:SF450">
    <property type="entry name" value="RNA-DIRECTED DNA POLYMERASE HOMOLOG"/>
    <property type="match status" value="1"/>
</dbReference>
<dbReference type="PANTHER" id="PTHR24559">
    <property type="entry name" value="TRANSPOSON TY3-I GAG-POL POLYPROTEIN"/>
    <property type="match status" value="1"/>
</dbReference>
<dbReference type="CDD" id="cd01647">
    <property type="entry name" value="RT_LTR"/>
    <property type="match status" value="1"/>
</dbReference>
<feature type="domain" description="Reverse transcriptase" evidence="1">
    <location>
        <begin position="21"/>
        <end position="106"/>
    </location>
</feature>
<evidence type="ECO:0000313" key="3">
    <source>
        <dbReference type="Proteomes" id="UP000596661"/>
    </source>
</evidence>
<name>A0A803PA07_CANSA</name>
<evidence type="ECO:0000313" key="2">
    <source>
        <dbReference type="EnsemblPlants" id="cds.evm.model.03.697"/>
    </source>
</evidence>
<dbReference type="Gramene" id="evm.model.03.697">
    <property type="protein sequence ID" value="cds.evm.model.03.697"/>
    <property type="gene ID" value="evm.TU.03.697"/>
</dbReference>
<dbReference type="SUPFAM" id="SSF56672">
    <property type="entry name" value="DNA/RNA polymerases"/>
    <property type="match status" value="1"/>
</dbReference>
<dbReference type="AlphaFoldDB" id="A0A803PA07"/>
<dbReference type="EMBL" id="UZAU01000264">
    <property type="status" value="NOT_ANNOTATED_CDS"/>
    <property type="molecule type" value="Genomic_DNA"/>
</dbReference>
<sequence>MLTACISQMRVSPFSSPVLLVPKKDGSWRFCVDYWALNHKVMPDKYSILVIDELLDELHGPNIFTKLDLKSGYHKICVKLVDPKTAFCTHDGHYEFLVMPFGLTNALQHSSLQ</sequence>
<dbReference type="InterPro" id="IPR043502">
    <property type="entry name" value="DNA/RNA_pol_sf"/>
</dbReference>
<reference evidence="2" key="1">
    <citation type="submission" date="2018-11" db="EMBL/GenBank/DDBJ databases">
        <authorList>
            <person name="Grassa J C."/>
        </authorList>
    </citation>
    <scope>NUCLEOTIDE SEQUENCE [LARGE SCALE GENOMIC DNA]</scope>
</reference>
<reference evidence="2" key="2">
    <citation type="submission" date="2021-03" db="UniProtKB">
        <authorList>
            <consortium name="EnsemblPlants"/>
        </authorList>
    </citation>
    <scope>IDENTIFICATION</scope>
</reference>
<organism evidence="2 3">
    <name type="scientific">Cannabis sativa</name>
    <name type="common">Hemp</name>
    <name type="synonym">Marijuana</name>
    <dbReference type="NCBI Taxonomy" id="3483"/>
    <lineage>
        <taxon>Eukaryota</taxon>
        <taxon>Viridiplantae</taxon>
        <taxon>Streptophyta</taxon>
        <taxon>Embryophyta</taxon>
        <taxon>Tracheophyta</taxon>
        <taxon>Spermatophyta</taxon>
        <taxon>Magnoliopsida</taxon>
        <taxon>eudicotyledons</taxon>
        <taxon>Gunneridae</taxon>
        <taxon>Pentapetalae</taxon>
        <taxon>rosids</taxon>
        <taxon>fabids</taxon>
        <taxon>Rosales</taxon>
        <taxon>Cannabaceae</taxon>
        <taxon>Cannabis</taxon>
    </lineage>
</organism>
<dbReference type="InterPro" id="IPR053134">
    <property type="entry name" value="RNA-dir_DNA_polymerase"/>
</dbReference>
<accession>A0A803PA07</accession>
<evidence type="ECO:0000259" key="1">
    <source>
        <dbReference type="Pfam" id="PF00078"/>
    </source>
</evidence>
<dbReference type="EnsemblPlants" id="evm.model.03.697">
    <property type="protein sequence ID" value="cds.evm.model.03.697"/>
    <property type="gene ID" value="evm.TU.03.697"/>
</dbReference>
<protein>
    <recommendedName>
        <fullName evidence="1">Reverse transcriptase domain-containing protein</fullName>
    </recommendedName>
</protein>
<dbReference type="Gene3D" id="3.10.10.10">
    <property type="entry name" value="HIV Type 1 Reverse Transcriptase, subunit A, domain 1"/>
    <property type="match status" value="1"/>
</dbReference>
<dbReference type="OMA" id="DAMAGSC"/>